<proteinExistence type="predicted"/>
<accession>A0AC60PNW0</accession>
<sequence>MPLPGQGQVLGYPAGKAYARYLGCYEQQQQLCSPSNALADLTGERRISSSCARAAYTRGTPDCESPSDDGPGGRPLSAVLRHLGGALLRATLRISETPRRVVESPKNQ</sequence>
<comment type="caution">
    <text evidence="1">The sequence shown here is derived from an EMBL/GenBank/DDBJ whole genome shotgun (WGS) entry which is preliminary data.</text>
</comment>
<organism evidence="1 2">
    <name type="scientific">Ixodes persulcatus</name>
    <name type="common">Taiga tick</name>
    <dbReference type="NCBI Taxonomy" id="34615"/>
    <lineage>
        <taxon>Eukaryota</taxon>
        <taxon>Metazoa</taxon>
        <taxon>Ecdysozoa</taxon>
        <taxon>Arthropoda</taxon>
        <taxon>Chelicerata</taxon>
        <taxon>Arachnida</taxon>
        <taxon>Acari</taxon>
        <taxon>Parasitiformes</taxon>
        <taxon>Ixodida</taxon>
        <taxon>Ixodoidea</taxon>
        <taxon>Ixodidae</taxon>
        <taxon>Ixodinae</taxon>
        <taxon>Ixodes</taxon>
    </lineage>
</organism>
<evidence type="ECO:0000313" key="2">
    <source>
        <dbReference type="Proteomes" id="UP000805193"/>
    </source>
</evidence>
<reference evidence="1 2" key="1">
    <citation type="journal article" date="2020" name="Cell">
        <title>Large-Scale Comparative Analyses of Tick Genomes Elucidate Their Genetic Diversity and Vector Capacities.</title>
        <authorList>
            <consortium name="Tick Genome and Microbiome Consortium (TIGMIC)"/>
            <person name="Jia N."/>
            <person name="Wang J."/>
            <person name="Shi W."/>
            <person name="Du L."/>
            <person name="Sun Y."/>
            <person name="Zhan W."/>
            <person name="Jiang J.F."/>
            <person name="Wang Q."/>
            <person name="Zhang B."/>
            <person name="Ji P."/>
            <person name="Bell-Sakyi L."/>
            <person name="Cui X.M."/>
            <person name="Yuan T.T."/>
            <person name="Jiang B.G."/>
            <person name="Yang W.F."/>
            <person name="Lam T.T."/>
            <person name="Chang Q.C."/>
            <person name="Ding S.J."/>
            <person name="Wang X.J."/>
            <person name="Zhu J.G."/>
            <person name="Ruan X.D."/>
            <person name="Zhao L."/>
            <person name="Wei J.T."/>
            <person name="Ye R.Z."/>
            <person name="Que T.C."/>
            <person name="Du C.H."/>
            <person name="Zhou Y.H."/>
            <person name="Cheng J.X."/>
            <person name="Dai P.F."/>
            <person name="Guo W.B."/>
            <person name="Han X.H."/>
            <person name="Huang E.J."/>
            <person name="Li L.F."/>
            <person name="Wei W."/>
            <person name="Gao Y.C."/>
            <person name="Liu J.Z."/>
            <person name="Shao H.Z."/>
            <person name="Wang X."/>
            <person name="Wang C.C."/>
            <person name="Yang T.C."/>
            <person name="Huo Q.B."/>
            <person name="Li W."/>
            <person name="Chen H.Y."/>
            <person name="Chen S.E."/>
            <person name="Zhou L.G."/>
            <person name="Ni X.B."/>
            <person name="Tian J.H."/>
            <person name="Sheng Y."/>
            <person name="Liu T."/>
            <person name="Pan Y.S."/>
            <person name="Xia L.Y."/>
            <person name="Li J."/>
            <person name="Zhao F."/>
            <person name="Cao W.C."/>
        </authorList>
    </citation>
    <scope>NUCLEOTIDE SEQUENCE [LARGE SCALE GENOMIC DNA]</scope>
    <source>
        <strain evidence="1">Iper-2018</strain>
    </source>
</reference>
<name>A0AC60PNW0_IXOPE</name>
<dbReference type="Proteomes" id="UP000805193">
    <property type="component" value="Unassembled WGS sequence"/>
</dbReference>
<keyword evidence="2" id="KW-1185">Reference proteome</keyword>
<dbReference type="EMBL" id="JABSTQ010010199">
    <property type="protein sequence ID" value="KAG0422659.1"/>
    <property type="molecule type" value="Genomic_DNA"/>
</dbReference>
<gene>
    <name evidence="1" type="ORF">HPB47_001549</name>
</gene>
<protein>
    <submittedName>
        <fullName evidence="1">Uncharacterized protein</fullName>
    </submittedName>
</protein>
<evidence type="ECO:0000313" key="1">
    <source>
        <dbReference type="EMBL" id="KAG0422659.1"/>
    </source>
</evidence>